<dbReference type="Proteomes" id="UP001234297">
    <property type="component" value="Chromosome 2"/>
</dbReference>
<evidence type="ECO:0000313" key="1">
    <source>
        <dbReference type="EMBL" id="KAJ8645363.1"/>
    </source>
</evidence>
<evidence type="ECO:0000313" key="2">
    <source>
        <dbReference type="Proteomes" id="UP001234297"/>
    </source>
</evidence>
<sequence length="441" mass="48014">MGYGDSCKKFSKFLIIPHSLQHMPRDDLVILVVTLSPLCLSRYNFTTRLEKSSSPTSSSRLLFPHWPLLLPPGPGLRSISYNCSLVLIGFTINMEGGDDGRVADIDKMTVTLEPDRITKGGLHVPGKDRMEFRPPERKSLLGLDVLAIAKRGSKGDGVFKVPQERNLSSLTSLDEDEMSASSGVDDIRTNTSQSRRSYSSRHYGEASSNSKETLYSELSLQEDLLSPLLSSLPIQNPLFSHHKSGLSSAPPCSGNNKTVSVGEDGVPLEGIIQFEKPNSSSSLSQLNSWGRVALHSGGDVLGLLLFAAGGRFSHGLLVLYVETLHTADPFIAGWFLGAYFLGGYEDDGKGVNGLTKAVFAAVKSWAVGISLGVTIRAATSSHIPPASFVLVTMGSTGILLIGWRALISSLLPYDQRKKNDVYRRESPFELFELLTSLVRRW</sequence>
<organism evidence="1 2">
    <name type="scientific">Persea americana</name>
    <name type="common">Avocado</name>
    <dbReference type="NCBI Taxonomy" id="3435"/>
    <lineage>
        <taxon>Eukaryota</taxon>
        <taxon>Viridiplantae</taxon>
        <taxon>Streptophyta</taxon>
        <taxon>Embryophyta</taxon>
        <taxon>Tracheophyta</taxon>
        <taxon>Spermatophyta</taxon>
        <taxon>Magnoliopsida</taxon>
        <taxon>Magnoliidae</taxon>
        <taxon>Laurales</taxon>
        <taxon>Lauraceae</taxon>
        <taxon>Persea</taxon>
    </lineage>
</organism>
<protein>
    <submittedName>
        <fullName evidence="1">Uncharacterized protein</fullName>
    </submittedName>
</protein>
<comment type="caution">
    <text evidence="1">The sequence shown here is derived from an EMBL/GenBank/DDBJ whole genome shotgun (WGS) entry which is preliminary data.</text>
</comment>
<keyword evidence="2" id="KW-1185">Reference proteome</keyword>
<gene>
    <name evidence="1" type="ORF">MRB53_007111</name>
</gene>
<accession>A0ACC2MIL3</accession>
<reference evidence="1 2" key="1">
    <citation type="journal article" date="2022" name="Hortic Res">
        <title>A haplotype resolved chromosomal level avocado genome allows analysis of novel avocado genes.</title>
        <authorList>
            <person name="Nath O."/>
            <person name="Fletcher S.J."/>
            <person name="Hayward A."/>
            <person name="Shaw L.M."/>
            <person name="Masouleh A.K."/>
            <person name="Furtado A."/>
            <person name="Henry R.J."/>
            <person name="Mitter N."/>
        </authorList>
    </citation>
    <scope>NUCLEOTIDE SEQUENCE [LARGE SCALE GENOMIC DNA]</scope>
    <source>
        <strain evidence="2">cv. Hass</strain>
    </source>
</reference>
<dbReference type="EMBL" id="CM056810">
    <property type="protein sequence ID" value="KAJ8645363.1"/>
    <property type="molecule type" value="Genomic_DNA"/>
</dbReference>
<name>A0ACC2MIL3_PERAE</name>
<proteinExistence type="predicted"/>